<feature type="disulfide bond" evidence="15">
    <location>
        <begin position="68"/>
        <end position="77"/>
    </location>
</feature>
<comment type="subunit">
    <text evidence="13">Homodimer. Forms a ternary complex with MFAP2 and ELN.</text>
</comment>
<comment type="function">
    <text evidence="1 16">May be involved in collagen fiber assembly.</text>
</comment>
<evidence type="ECO:0000256" key="13">
    <source>
        <dbReference type="ARBA" id="ARBA00025976"/>
    </source>
</evidence>
<evidence type="ECO:0000256" key="15">
    <source>
        <dbReference type="PIRSR" id="PIRSR002490-1"/>
    </source>
</evidence>
<keyword evidence="11 15" id="KW-1015">Disulfide bond</keyword>
<dbReference type="SMART" id="SM00369">
    <property type="entry name" value="LRR_TYP"/>
    <property type="match status" value="4"/>
</dbReference>
<feature type="region of interest" description="Disordered" evidence="17">
    <location>
        <begin position="285"/>
        <end position="317"/>
    </location>
</feature>
<feature type="domain" description="LRRNT" evidence="18">
    <location>
        <begin position="63"/>
        <end position="95"/>
    </location>
</feature>
<dbReference type="KEGG" id="nasi:112406813"/>
<reference evidence="20" key="1">
    <citation type="submission" date="2025-08" db="UniProtKB">
        <authorList>
            <consortium name="RefSeq"/>
        </authorList>
    </citation>
    <scope>IDENTIFICATION</scope>
    <source>
        <tissue evidence="20">Meat</tissue>
    </source>
</reference>
<keyword evidence="5" id="KW-0964">Secreted</keyword>
<dbReference type="Pfam" id="PF01462">
    <property type="entry name" value="LRRNT"/>
    <property type="match status" value="1"/>
</dbReference>
<evidence type="ECO:0000256" key="4">
    <source>
        <dbReference type="ARBA" id="ARBA00017012"/>
    </source>
</evidence>
<evidence type="ECO:0000256" key="11">
    <source>
        <dbReference type="ARBA" id="ARBA00023157"/>
    </source>
</evidence>
<dbReference type="PANTHER" id="PTHR45712:SF11">
    <property type="entry name" value="BIGLYCAN"/>
    <property type="match status" value="1"/>
</dbReference>
<name>A0A341C9X6_NEOAA</name>
<evidence type="ECO:0000256" key="8">
    <source>
        <dbReference type="ARBA" id="ARBA00022729"/>
    </source>
</evidence>
<evidence type="ECO:0000256" key="5">
    <source>
        <dbReference type="ARBA" id="ARBA00022525"/>
    </source>
</evidence>
<dbReference type="InParanoid" id="A0A341C9X6"/>
<dbReference type="InterPro" id="IPR032675">
    <property type="entry name" value="LRR_dom_sf"/>
</dbReference>
<proteinExistence type="inferred from homology"/>
<dbReference type="InterPro" id="IPR050333">
    <property type="entry name" value="SLRP"/>
</dbReference>
<dbReference type="Gene3D" id="3.80.10.10">
    <property type="entry name" value="Ribonuclease Inhibitor"/>
    <property type="match status" value="1"/>
</dbReference>
<feature type="chain" id="PRO_5016190221" description="Biglycan" evidence="14 16">
    <location>
        <begin position="17"/>
        <end position="387"/>
    </location>
</feature>
<dbReference type="AlphaFoldDB" id="A0A341C9X6"/>
<dbReference type="GeneID" id="112406813"/>
<keyword evidence="8 14" id="KW-0732">Signal</keyword>
<keyword evidence="10" id="KW-0654">Proteoglycan</keyword>
<evidence type="ECO:0000256" key="17">
    <source>
        <dbReference type="SAM" id="MobiDB-lite"/>
    </source>
</evidence>
<feature type="signal peptide" evidence="14 16">
    <location>
        <begin position="1"/>
        <end position="16"/>
    </location>
</feature>
<dbReference type="FunCoup" id="A0A341C9X6">
    <property type="interactions" value="279"/>
</dbReference>
<evidence type="ECO:0000256" key="6">
    <source>
        <dbReference type="ARBA" id="ARBA00022530"/>
    </source>
</evidence>
<dbReference type="STRING" id="1706337.A0A341C9X6"/>
<dbReference type="InterPro" id="IPR001611">
    <property type="entry name" value="Leu-rich_rpt"/>
</dbReference>
<evidence type="ECO:0000256" key="2">
    <source>
        <dbReference type="ARBA" id="ARBA00004498"/>
    </source>
</evidence>
<dbReference type="SUPFAM" id="SSF52058">
    <property type="entry name" value="L domain-like"/>
    <property type="match status" value="1"/>
</dbReference>
<dbReference type="RefSeq" id="XP_024611575.1">
    <property type="nucleotide sequence ID" value="XM_024755807.1"/>
</dbReference>
<keyword evidence="12" id="KW-0325">Glycoprotein</keyword>
<evidence type="ECO:0000256" key="14">
    <source>
        <dbReference type="PIRNR" id="PIRNR002490"/>
    </source>
</evidence>
<evidence type="ECO:0000256" key="7">
    <source>
        <dbReference type="ARBA" id="ARBA00022614"/>
    </source>
</evidence>
<dbReference type="InterPro" id="IPR000372">
    <property type="entry name" value="LRRNT"/>
</dbReference>
<evidence type="ECO:0000256" key="1">
    <source>
        <dbReference type="ARBA" id="ARBA00002214"/>
    </source>
</evidence>
<dbReference type="GO" id="GO:0005615">
    <property type="term" value="C:extracellular space"/>
    <property type="evidence" value="ECO:0007669"/>
    <property type="project" value="TreeGrafter"/>
</dbReference>
<keyword evidence="7" id="KW-0433">Leucine-rich repeat</keyword>
<feature type="disulfide bond" evidence="15">
    <location>
        <begin position="64"/>
        <end position="70"/>
    </location>
</feature>
<evidence type="ECO:0000256" key="9">
    <source>
        <dbReference type="ARBA" id="ARBA00022737"/>
    </source>
</evidence>
<evidence type="ECO:0000256" key="3">
    <source>
        <dbReference type="ARBA" id="ARBA00009811"/>
    </source>
</evidence>
<evidence type="ECO:0000256" key="16">
    <source>
        <dbReference type="RuleBase" id="RU364096"/>
    </source>
</evidence>
<gene>
    <name evidence="20" type="primary">BGN</name>
</gene>
<dbReference type="PANTHER" id="PTHR45712">
    <property type="entry name" value="AGAP008170-PA"/>
    <property type="match status" value="1"/>
</dbReference>
<dbReference type="Pfam" id="PF13855">
    <property type="entry name" value="LRR_8"/>
    <property type="match status" value="2"/>
</dbReference>
<evidence type="ECO:0000259" key="18">
    <source>
        <dbReference type="SMART" id="SM00013"/>
    </source>
</evidence>
<dbReference type="InterPro" id="IPR016352">
    <property type="entry name" value="SLRP_I_decor/aspor/byglycan"/>
</dbReference>
<evidence type="ECO:0000256" key="12">
    <source>
        <dbReference type="ARBA" id="ARBA00023180"/>
    </source>
</evidence>
<evidence type="ECO:0000313" key="20">
    <source>
        <dbReference type="RefSeq" id="XP_024611575.1"/>
    </source>
</evidence>
<keyword evidence="9" id="KW-0677">Repeat</keyword>
<feature type="disulfide bond" evidence="15">
    <location>
        <begin position="340"/>
        <end position="373"/>
    </location>
</feature>
<dbReference type="InterPro" id="IPR003591">
    <property type="entry name" value="Leu-rich_rpt_typical-subtyp"/>
</dbReference>
<evidence type="ECO:0000313" key="19">
    <source>
        <dbReference type="Proteomes" id="UP000252040"/>
    </source>
</evidence>
<comment type="similarity">
    <text evidence="3 14 16">Belongs to the small leucine-rich proteoglycan (SLRP) family. SLRP class I subfamily.</text>
</comment>
<accession>A0A341C9X6</accession>
<dbReference type="Proteomes" id="UP000252040">
    <property type="component" value="Unplaced"/>
</dbReference>
<comment type="subcellular location">
    <subcellularLocation>
        <location evidence="2 14 16">Secreted</location>
        <location evidence="2 14 16">Extracellular space</location>
        <location evidence="2 14 16">Extracellular matrix</location>
    </subcellularLocation>
</comment>
<dbReference type="CTD" id="633"/>
<keyword evidence="19" id="KW-1185">Reference proteome</keyword>
<sequence length="387" mass="43076">MWPLWPLAALLALSQALPFEQKGFWDFTLDDGLPMLNDEEASGADTTSGIPDLDSLPPTYSAMCPFGCHCHLRVVQCSDLGLKAVPKEISPDTTLLDLQNNDISEIRKDDFKGLQHLYALVLVNNKISKIHEKAFSPLRKLQKLYISKNHLVEIPPNLPSSLVELRIHDNRIRKVPKGVFSGLRNMNCIEMGGNPLENSGFEPGAFDGLKLNYLRISEAKLTGIPKDFPETLNELHLDHKKWGCCCRQQRGRARGSEVVREEQVSQVDATPASLAVSRMDELGRTRPCSGPQSLLPTHSHVPGDPPLSRAGQSEPTTPLRPQVVYLHTNNITEVGVNDFCPVGFGVKRAYYNGISLFGNPVPYWEVQPATFRCVTDRLAIQFGNYKK</sequence>
<dbReference type="SMART" id="SM00013">
    <property type="entry name" value="LRRNT"/>
    <property type="match status" value="1"/>
</dbReference>
<keyword evidence="6 14" id="KW-0272">Extracellular matrix</keyword>
<evidence type="ECO:0000256" key="10">
    <source>
        <dbReference type="ARBA" id="ARBA00022974"/>
    </source>
</evidence>
<protein>
    <recommendedName>
        <fullName evidence="4 16">Biglycan</fullName>
    </recommendedName>
</protein>
<organism evidence="19 20">
    <name type="scientific">Neophocaena asiaeorientalis asiaeorientalis</name>
    <name type="common">Yangtze finless porpoise</name>
    <name type="synonym">Neophocaena phocaenoides subsp. asiaeorientalis</name>
    <dbReference type="NCBI Taxonomy" id="1706337"/>
    <lineage>
        <taxon>Eukaryota</taxon>
        <taxon>Metazoa</taxon>
        <taxon>Chordata</taxon>
        <taxon>Craniata</taxon>
        <taxon>Vertebrata</taxon>
        <taxon>Euteleostomi</taxon>
        <taxon>Mammalia</taxon>
        <taxon>Eutheria</taxon>
        <taxon>Laurasiatheria</taxon>
        <taxon>Artiodactyla</taxon>
        <taxon>Whippomorpha</taxon>
        <taxon>Cetacea</taxon>
        <taxon>Odontoceti</taxon>
        <taxon>Phocoenidae</taxon>
        <taxon>Neophocaena</taxon>
    </lineage>
</organism>
<dbReference type="PIRSF" id="PIRSF002490">
    <property type="entry name" value="SLRP_I"/>
    <property type="match status" value="1"/>
</dbReference>